<gene>
    <name evidence="2" type="ORF">OEA41_005975</name>
</gene>
<dbReference type="EMBL" id="JASNWA010000007">
    <property type="protein sequence ID" value="KAK3172651.1"/>
    <property type="molecule type" value="Genomic_DNA"/>
</dbReference>
<evidence type="ECO:0000313" key="2">
    <source>
        <dbReference type="EMBL" id="KAK3172651.1"/>
    </source>
</evidence>
<dbReference type="Proteomes" id="UP001276659">
    <property type="component" value="Unassembled WGS sequence"/>
</dbReference>
<keyword evidence="3" id="KW-1185">Reference proteome</keyword>
<evidence type="ECO:0000313" key="3">
    <source>
        <dbReference type="Proteomes" id="UP001276659"/>
    </source>
</evidence>
<accession>A0AAD9Z723</accession>
<evidence type="ECO:0000256" key="1">
    <source>
        <dbReference type="SAM" id="MobiDB-lite"/>
    </source>
</evidence>
<protein>
    <submittedName>
        <fullName evidence="2">Uncharacterized protein</fullName>
    </submittedName>
</protein>
<organism evidence="2 3">
    <name type="scientific">Lepraria neglecta</name>
    <dbReference type="NCBI Taxonomy" id="209136"/>
    <lineage>
        <taxon>Eukaryota</taxon>
        <taxon>Fungi</taxon>
        <taxon>Dikarya</taxon>
        <taxon>Ascomycota</taxon>
        <taxon>Pezizomycotina</taxon>
        <taxon>Lecanoromycetes</taxon>
        <taxon>OSLEUM clade</taxon>
        <taxon>Lecanoromycetidae</taxon>
        <taxon>Lecanorales</taxon>
        <taxon>Lecanorineae</taxon>
        <taxon>Stereocaulaceae</taxon>
        <taxon>Lepraria</taxon>
    </lineage>
</organism>
<feature type="compositionally biased region" description="Basic and acidic residues" evidence="1">
    <location>
        <begin position="93"/>
        <end position="103"/>
    </location>
</feature>
<comment type="caution">
    <text evidence="2">The sequence shown here is derived from an EMBL/GenBank/DDBJ whole genome shotgun (WGS) entry which is preliminary data.</text>
</comment>
<reference evidence="2" key="1">
    <citation type="submission" date="2022-11" db="EMBL/GenBank/DDBJ databases">
        <title>Chromosomal genome sequence assembly and mating type (MAT) locus characterization of the leprose asexual lichenized fungus Lepraria neglecta (Nyl.) Erichsen.</title>
        <authorList>
            <person name="Allen J.L."/>
            <person name="Pfeffer B."/>
        </authorList>
    </citation>
    <scope>NUCLEOTIDE SEQUENCE</scope>
    <source>
        <strain evidence="2">Allen 5258</strain>
    </source>
</reference>
<name>A0AAD9Z723_9LECA</name>
<feature type="region of interest" description="Disordered" evidence="1">
    <location>
        <begin position="261"/>
        <end position="301"/>
    </location>
</feature>
<sequence>MSRFDVLDRARRARNKHRPPEALCDQFIRFLPIALRSLKLFNEAITMPKAARRTSGPNAASNRKEPYPKTSPTNKNPVDKENVDPQSKSKASPKADKSAHQGDWRDIPLDEAKGEIPCYDNAATVRRKLKKLLSDKSTIPGNNKKWSQASMTAEMQELEKRGHPVEYNHNASGPSPTSLGNFLKKTGQMGAGDSPCYYWGYVMLEKLRIYNGDKKSKPRLEAEEKYRGGIFCEDLNRKVSIPAGGPAPAGAWDPRAQDDIASDIKPSAPQKHETVSTVAPPPPVQQPAVPTSAPSPRSGFGGPLITQFIPAPFPLSTPTPAPSGYHASYCTRALGSKDYAYVVWTWATDAIRG</sequence>
<dbReference type="PANTHER" id="PTHR42339:SF1">
    <property type="entry name" value="HISTONE H1"/>
    <property type="match status" value="1"/>
</dbReference>
<proteinExistence type="predicted"/>
<dbReference type="AlphaFoldDB" id="A0AAD9Z723"/>
<feature type="region of interest" description="Disordered" evidence="1">
    <location>
        <begin position="50"/>
        <end position="103"/>
    </location>
</feature>
<dbReference type="PANTHER" id="PTHR42339">
    <property type="entry name" value="HISTONE H1"/>
    <property type="match status" value="1"/>
</dbReference>